<evidence type="ECO:0000313" key="2">
    <source>
        <dbReference type="Proteomes" id="UP000277582"/>
    </source>
</evidence>
<organism evidence="1 2">
    <name type="scientific">Candidatus Methanodesulfokora washburnensis</name>
    <dbReference type="NCBI Taxonomy" id="2478471"/>
    <lineage>
        <taxon>Archaea</taxon>
        <taxon>Thermoproteota</taxon>
        <taxon>Candidatus Korarchaeia</taxon>
        <taxon>Candidatus Korarchaeia incertae sedis</taxon>
        <taxon>Candidatus Methanodesulfokora</taxon>
    </lineage>
</organism>
<proteinExistence type="predicted"/>
<name>A0A3R9QVR8_9CREN</name>
<sequence>MSAEIQRHILTLLGDIQDPTMRANIATTITLIVDAFTAGLADYEEARKDLIDTCEGVLAMTDPEAITPEGKQRIKERAEAIADSILKVAKLTMIRQSVMRRTAERTRMGRF</sequence>
<keyword evidence="2" id="KW-1185">Reference proteome</keyword>
<accession>A0A3R9QVR8</accession>
<dbReference type="EMBL" id="RCOS01000121">
    <property type="protein sequence ID" value="RSN73372.1"/>
    <property type="molecule type" value="Genomic_DNA"/>
</dbReference>
<dbReference type="Proteomes" id="UP000277582">
    <property type="component" value="Unassembled WGS sequence"/>
</dbReference>
<dbReference type="AlphaFoldDB" id="A0A3R9QVR8"/>
<dbReference type="RefSeq" id="WP_125671953.1">
    <property type="nucleotide sequence ID" value="NZ_RCOS01000121.1"/>
</dbReference>
<evidence type="ECO:0000313" key="1">
    <source>
        <dbReference type="EMBL" id="RSN73372.1"/>
    </source>
</evidence>
<reference evidence="1 2" key="1">
    <citation type="submission" date="2018-10" db="EMBL/GenBank/DDBJ databases">
        <title>Co-occurring genomic capacity for anaerobic methane metabolism and dissimilatory sulfite reduction discovered in the Korarchaeota.</title>
        <authorList>
            <person name="Mckay L.J."/>
            <person name="Dlakic M."/>
            <person name="Fields M.W."/>
            <person name="Delmont T.O."/>
            <person name="Eren A.M."/>
            <person name="Jay Z.J."/>
            <person name="Klingelsmith K.B."/>
            <person name="Rusch D.B."/>
            <person name="Inskeep W.P."/>
        </authorList>
    </citation>
    <scope>NUCLEOTIDE SEQUENCE [LARGE SCALE GENOMIC DNA]</scope>
    <source>
        <strain evidence="1 2">MDKW</strain>
    </source>
</reference>
<gene>
    <name evidence="1" type="ORF">D6D85_10670</name>
</gene>
<comment type="caution">
    <text evidence="1">The sequence shown here is derived from an EMBL/GenBank/DDBJ whole genome shotgun (WGS) entry which is preliminary data.</text>
</comment>
<protein>
    <submittedName>
        <fullName evidence="1">Uncharacterized protein</fullName>
    </submittedName>
</protein>